<keyword evidence="3" id="KW-0804">Transcription</keyword>
<dbReference type="PANTHER" id="PTHR30146">
    <property type="entry name" value="LACI-RELATED TRANSCRIPTIONAL REPRESSOR"/>
    <property type="match status" value="1"/>
</dbReference>
<dbReference type="Gene3D" id="1.10.260.40">
    <property type="entry name" value="lambda repressor-like DNA-binding domains"/>
    <property type="match status" value="1"/>
</dbReference>
<dbReference type="SUPFAM" id="SSF53822">
    <property type="entry name" value="Periplasmic binding protein-like I"/>
    <property type="match status" value="1"/>
</dbReference>
<dbReference type="PANTHER" id="PTHR30146:SF109">
    <property type="entry name" value="HTH-TYPE TRANSCRIPTIONAL REGULATOR GALS"/>
    <property type="match status" value="1"/>
</dbReference>
<dbReference type="CDD" id="cd01392">
    <property type="entry name" value="HTH_LacI"/>
    <property type="match status" value="1"/>
</dbReference>
<dbReference type="OrthoDB" id="4268837at2"/>
<dbReference type="InterPro" id="IPR028082">
    <property type="entry name" value="Peripla_BP_I"/>
</dbReference>
<evidence type="ECO:0000256" key="2">
    <source>
        <dbReference type="ARBA" id="ARBA00023125"/>
    </source>
</evidence>
<protein>
    <submittedName>
        <fullName evidence="6">LacI family transcriptional regulator</fullName>
    </submittedName>
</protein>
<evidence type="ECO:0000259" key="5">
    <source>
        <dbReference type="PROSITE" id="PS50943"/>
    </source>
</evidence>
<dbReference type="InterPro" id="IPR001387">
    <property type="entry name" value="Cro/C1-type_HTH"/>
</dbReference>
<evidence type="ECO:0000256" key="3">
    <source>
        <dbReference type="ARBA" id="ARBA00023163"/>
    </source>
</evidence>
<dbReference type="EMBL" id="QHKI01000003">
    <property type="protein sequence ID" value="RSM89618.1"/>
    <property type="molecule type" value="Genomic_DNA"/>
</dbReference>
<keyword evidence="1" id="KW-0805">Transcription regulation</keyword>
<keyword evidence="2" id="KW-0238">DNA-binding</keyword>
<dbReference type="SMART" id="SM00354">
    <property type="entry name" value="HTH_LACI"/>
    <property type="match status" value="1"/>
</dbReference>
<dbReference type="SUPFAM" id="SSF47413">
    <property type="entry name" value="lambda repressor-like DNA-binding domains"/>
    <property type="match status" value="1"/>
</dbReference>
<name>A0A428ZNJ3_KIBAR</name>
<sequence length="366" mass="39745">MNQRRHWPGGWKRTESDSLNGSARLYRYKESVSRHQKRVTLEEVARVAGVSRATVSRVVNGVTSVDENIRQTVERAISSTGYLPNLAARSLVTRRADAIALVLPSESRIVGDPFFTRIVRGVSTVLRPLGVHLVLMMTGADTGDQVVADLRQGRLDGVILVHTYQADPLPTLLLQSRQPVVLSARPAEPIPITYVDVNQTAGGALAAEHLVARGCTRVATITGSLDRPPGHDRLAGFRDAMAELGQPDVVSVEGNFTRESGAAAMEQLIAEYPDVDGVFIASDLMAEGALPVLRKHGRRVPDDMAVVGFDDSSAALSCDPPLTTVRQPVEDMAAEMARQLLRQIDRVDTPIRSVIFEPILVVRQSA</sequence>
<dbReference type="PRINTS" id="PR00036">
    <property type="entry name" value="HTHLACI"/>
</dbReference>
<proteinExistence type="predicted"/>
<dbReference type="PROSITE" id="PS50932">
    <property type="entry name" value="HTH_LACI_2"/>
    <property type="match status" value="1"/>
</dbReference>
<evidence type="ECO:0000313" key="7">
    <source>
        <dbReference type="Proteomes" id="UP000287547"/>
    </source>
</evidence>
<dbReference type="Pfam" id="PF00356">
    <property type="entry name" value="LacI"/>
    <property type="match status" value="1"/>
</dbReference>
<dbReference type="AlphaFoldDB" id="A0A428ZNJ3"/>
<feature type="domain" description="HTH cro/C1-type" evidence="5">
    <location>
        <begin position="34"/>
        <end position="83"/>
    </location>
</feature>
<accession>A0A428ZNJ3</accession>
<feature type="domain" description="HTH lacI-type" evidence="4">
    <location>
        <begin position="39"/>
        <end position="93"/>
    </location>
</feature>
<dbReference type="PROSITE" id="PS50943">
    <property type="entry name" value="HTH_CROC1"/>
    <property type="match status" value="1"/>
</dbReference>
<dbReference type="GO" id="GO:0003700">
    <property type="term" value="F:DNA-binding transcription factor activity"/>
    <property type="evidence" value="ECO:0007669"/>
    <property type="project" value="TreeGrafter"/>
</dbReference>
<dbReference type="Pfam" id="PF13377">
    <property type="entry name" value="Peripla_BP_3"/>
    <property type="match status" value="1"/>
</dbReference>
<evidence type="ECO:0000313" key="6">
    <source>
        <dbReference type="EMBL" id="RSM89618.1"/>
    </source>
</evidence>
<gene>
    <name evidence="6" type="ORF">DMH04_06475</name>
</gene>
<dbReference type="GO" id="GO:0000976">
    <property type="term" value="F:transcription cis-regulatory region binding"/>
    <property type="evidence" value="ECO:0007669"/>
    <property type="project" value="TreeGrafter"/>
</dbReference>
<evidence type="ECO:0000256" key="1">
    <source>
        <dbReference type="ARBA" id="ARBA00023015"/>
    </source>
</evidence>
<dbReference type="PROSITE" id="PS00356">
    <property type="entry name" value="HTH_LACI_1"/>
    <property type="match status" value="1"/>
</dbReference>
<organism evidence="6 7">
    <name type="scientific">Kibdelosporangium aridum</name>
    <dbReference type="NCBI Taxonomy" id="2030"/>
    <lineage>
        <taxon>Bacteria</taxon>
        <taxon>Bacillati</taxon>
        <taxon>Actinomycetota</taxon>
        <taxon>Actinomycetes</taxon>
        <taxon>Pseudonocardiales</taxon>
        <taxon>Pseudonocardiaceae</taxon>
        <taxon>Kibdelosporangium</taxon>
    </lineage>
</organism>
<dbReference type="Proteomes" id="UP000287547">
    <property type="component" value="Unassembled WGS sequence"/>
</dbReference>
<comment type="caution">
    <text evidence="6">The sequence shown here is derived from an EMBL/GenBank/DDBJ whole genome shotgun (WGS) entry which is preliminary data.</text>
</comment>
<dbReference type="InterPro" id="IPR046335">
    <property type="entry name" value="LacI/GalR-like_sensor"/>
</dbReference>
<dbReference type="InterPro" id="IPR000843">
    <property type="entry name" value="HTH_LacI"/>
</dbReference>
<reference evidence="6 7" key="1">
    <citation type="submission" date="2018-05" db="EMBL/GenBank/DDBJ databases">
        <title>Evolution of GPA BGCs.</title>
        <authorList>
            <person name="Waglechner N."/>
            <person name="Wright G.D."/>
        </authorList>
    </citation>
    <scope>NUCLEOTIDE SEQUENCE [LARGE SCALE GENOMIC DNA]</scope>
    <source>
        <strain evidence="6 7">A82846</strain>
    </source>
</reference>
<dbReference type="Gene3D" id="3.40.50.2300">
    <property type="match status" value="2"/>
</dbReference>
<dbReference type="InterPro" id="IPR010982">
    <property type="entry name" value="Lambda_DNA-bd_dom_sf"/>
</dbReference>
<evidence type="ECO:0000259" key="4">
    <source>
        <dbReference type="PROSITE" id="PS50932"/>
    </source>
</evidence>
<dbReference type="CDD" id="cd06267">
    <property type="entry name" value="PBP1_LacI_sugar_binding-like"/>
    <property type="match status" value="1"/>
</dbReference>